<dbReference type="PANTHER" id="PTHR30349:SF41">
    <property type="entry name" value="INTEGRASE_RECOMBINASE PROTEIN MJ0367-RELATED"/>
    <property type="match status" value="1"/>
</dbReference>
<dbReference type="EMBL" id="QPIJ01000028">
    <property type="protein sequence ID" value="RCV89967.1"/>
    <property type="molecule type" value="Genomic_DNA"/>
</dbReference>
<dbReference type="SUPFAM" id="SSF56349">
    <property type="entry name" value="DNA breaking-rejoining enzymes"/>
    <property type="match status" value="1"/>
</dbReference>
<dbReference type="GO" id="GO:0003677">
    <property type="term" value="F:DNA binding"/>
    <property type="evidence" value="ECO:0007669"/>
    <property type="project" value="UniProtKB-KW"/>
</dbReference>
<sequence>MDDDLPIVAPPSLPTAADHPDTPALPVHYDKEPIQVIRDVRQPLPRSQNPAYRHINNQESAGSKITKRSYLNRLALMLGAPEIEKRTYLDPNTGKEDRRQLHPDQLFPFDYVRWEQLSVNVMEDLLAELRDHKEKPVSAATRNSYRALMRGVATEAYKMKLMDVDVLERIKTVKSARYHRLPGGKAQPDRIIRAMLDVCDKVDDAIHARDGLMLTLLVTSGLRRAELVGIQLKNINHETHEFSVTGKGNKERALMMPDVIWERYIDYLARYRGDRPGFLFTAIWNKRNEPSLGKGLSVATVNQRIESIRRRASGLLGVAIAPHDLRRTFATDMFNNGMTIREIQILLGHASAATTETYLFDESAEYRQKSADLNAGRFKKRAIEKQ</sequence>
<organism evidence="7 8">
    <name type="scientific">Vreelandella rituensis</name>
    <dbReference type="NCBI Taxonomy" id="2282306"/>
    <lineage>
        <taxon>Bacteria</taxon>
        <taxon>Pseudomonadati</taxon>
        <taxon>Pseudomonadota</taxon>
        <taxon>Gammaproteobacteria</taxon>
        <taxon>Oceanospirillales</taxon>
        <taxon>Halomonadaceae</taxon>
        <taxon>Vreelandella</taxon>
    </lineage>
</organism>
<dbReference type="PANTHER" id="PTHR30349">
    <property type="entry name" value="PHAGE INTEGRASE-RELATED"/>
    <property type="match status" value="1"/>
</dbReference>
<dbReference type="GO" id="GO:0006310">
    <property type="term" value="P:DNA recombination"/>
    <property type="evidence" value="ECO:0007669"/>
    <property type="project" value="UniProtKB-KW"/>
</dbReference>
<comment type="similarity">
    <text evidence="1">Belongs to the 'phage' integrase family.</text>
</comment>
<evidence type="ECO:0000313" key="8">
    <source>
        <dbReference type="Proteomes" id="UP000253204"/>
    </source>
</evidence>
<gene>
    <name evidence="7" type="ORF">DU506_12200</name>
</gene>
<dbReference type="Pfam" id="PF00589">
    <property type="entry name" value="Phage_integrase"/>
    <property type="match status" value="1"/>
</dbReference>
<comment type="caution">
    <text evidence="7">The sequence shown here is derived from an EMBL/GenBank/DDBJ whole genome shotgun (WGS) entry which is preliminary data.</text>
</comment>
<dbReference type="PROSITE" id="PS51898">
    <property type="entry name" value="TYR_RECOMBINASE"/>
    <property type="match status" value="1"/>
</dbReference>
<dbReference type="OrthoDB" id="9801717at2"/>
<evidence type="ECO:0000256" key="1">
    <source>
        <dbReference type="ARBA" id="ARBA00008857"/>
    </source>
</evidence>
<keyword evidence="2" id="KW-0229">DNA integration</keyword>
<feature type="region of interest" description="Disordered" evidence="5">
    <location>
        <begin position="1"/>
        <end position="24"/>
    </location>
</feature>
<evidence type="ECO:0000256" key="4">
    <source>
        <dbReference type="ARBA" id="ARBA00023172"/>
    </source>
</evidence>
<dbReference type="Proteomes" id="UP000253204">
    <property type="component" value="Unassembled WGS sequence"/>
</dbReference>
<keyword evidence="4" id="KW-0233">DNA recombination</keyword>
<name>A0A368U0E7_9GAMM</name>
<evidence type="ECO:0000259" key="6">
    <source>
        <dbReference type="PROSITE" id="PS51898"/>
    </source>
</evidence>
<dbReference type="InterPro" id="IPR002104">
    <property type="entry name" value="Integrase_catalytic"/>
</dbReference>
<evidence type="ECO:0000256" key="2">
    <source>
        <dbReference type="ARBA" id="ARBA00022908"/>
    </source>
</evidence>
<dbReference type="InterPro" id="IPR011010">
    <property type="entry name" value="DNA_brk_join_enz"/>
</dbReference>
<evidence type="ECO:0000256" key="3">
    <source>
        <dbReference type="ARBA" id="ARBA00023125"/>
    </source>
</evidence>
<reference evidence="7 8" key="1">
    <citation type="submission" date="2018-07" db="EMBL/GenBank/DDBJ databases">
        <title>Halomonas rutogse sp. nov., isolated from Lake TangqianCo on Tibetan Plateau.</title>
        <authorList>
            <person name="Lu H."/>
            <person name="Xing P."/>
            <person name="Wu Q."/>
        </authorList>
    </citation>
    <scope>NUCLEOTIDE SEQUENCE [LARGE SCALE GENOMIC DNA]</scope>
    <source>
        <strain evidence="7 8">TQ8S</strain>
    </source>
</reference>
<evidence type="ECO:0000313" key="7">
    <source>
        <dbReference type="EMBL" id="RCV89967.1"/>
    </source>
</evidence>
<dbReference type="InterPro" id="IPR013762">
    <property type="entry name" value="Integrase-like_cat_sf"/>
</dbReference>
<feature type="domain" description="Tyr recombinase" evidence="6">
    <location>
        <begin position="180"/>
        <end position="373"/>
    </location>
</feature>
<dbReference type="InterPro" id="IPR050090">
    <property type="entry name" value="Tyrosine_recombinase_XerCD"/>
</dbReference>
<evidence type="ECO:0000256" key="5">
    <source>
        <dbReference type="SAM" id="MobiDB-lite"/>
    </source>
</evidence>
<dbReference type="Gene3D" id="1.10.443.10">
    <property type="entry name" value="Intergrase catalytic core"/>
    <property type="match status" value="1"/>
</dbReference>
<dbReference type="AlphaFoldDB" id="A0A368U0E7"/>
<dbReference type="CDD" id="cd00397">
    <property type="entry name" value="DNA_BRE_C"/>
    <property type="match status" value="1"/>
</dbReference>
<proteinExistence type="inferred from homology"/>
<dbReference type="GO" id="GO:0015074">
    <property type="term" value="P:DNA integration"/>
    <property type="evidence" value="ECO:0007669"/>
    <property type="project" value="UniProtKB-KW"/>
</dbReference>
<protein>
    <recommendedName>
        <fullName evidence="6">Tyr recombinase domain-containing protein</fullName>
    </recommendedName>
</protein>
<keyword evidence="8" id="KW-1185">Reference proteome</keyword>
<accession>A0A368U0E7</accession>
<keyword evidence="3" id="KW-0238">DNA-binding</keyword>